<protein>
    <recommendedName>
        <fullName evidence="3">Serine hydrolase domain-containing protein</fullName>
    </recommendedName>
</protein>
<dbReference type="OMA" id="CVCGVYP"/>
<dbReference type="OrthoDB" id="415280at2759"/>
<feature type="domain" description="Serine hydrolase" evidence="3">
    <location>
        <begin position="38"/>
        <end position="220"/>
    </location>
</feature>
<dbReference type="InterPro" id="IPR005645">
    <property type="entry name" value="FSH-like_dom"/>
</dbReference>
<dbReference type="InterPro" id="IPR029058">
    <property type="entry name" value="AB_hydrolase_fold"/>
</dbReference>
<evidence type="ECO:0000256" key="2">
    <source>
        <dbReference type="SAM" id="MobiDB-lite"/>
    </source>
</evidence>
<dbReference type="GO" id="GO:0005737">
    <property type="term" value="C:cytoplasm"/>
    <property type="evidence" value="ECO:0007669"/>
    <property type="project" value="TreeGrafter"/>
</dbReference>
<dbReference type="AlphaFoldDB" id="A0A813FJQ3"/>
<dbReference type="PANTHER" id="PTHR48070:SF6">
    <property type="entry name" value="ESTERASE OVCA2"/>
    <property type="match status" value="1"/>
</dbReference>
<dbReference type="Proteomes" id="UP000654075">
    <property type="component" value="Unassembled WGS sequence"/>
</dbReference>
<feature type="compositionally biased region" description="Low complexity" evidence="2">
    <location>
        <begin position="20"/>
        <end position="29"/>
    </location>
</feature>
<organism evidence="4 5">
    <name type="scientific">Polarella glacialis</name>
    <name type="common">Dinoflagellate</name>
    <dbReference type="NCBI Taxonomy" id="89957"/>
    <lineage>
        <taxon>Eukaryota</taxon>
        <taxon>Sar</taxon>
        <taxon>Alveolata</taxon>
        <taxon>Dinophyceae</taxon>
        <taxon>Suessiales</taxon>
        <taxon>Suessiaceae</taxon>
        <taxon>Polarella</taxon>
    </lineage>
</organism>
<keyword evidence="5" id="KW-1185">Reference proteome</keyword>
<sequence>MFDYDELGEFDEGDEVKKTSPSSPSSGPMLRPPPLGRKLRVLALHGGGSNSNVMKYQVQALKKALGDKAEWDFMNGGRPWKWDNGMEPPAIMKSLAGDLSFFGWYGVETEDVSDRPYQEKLFDVSVKFSYLEVDAGVDRVMRHIKENGPFDVLLGFSQGCIVSHLIAALLRERGESIPWRLSLLFCGMRVRDTKYERLFETRLPVPSIQIYGRKDEFYDYGKASQEALYE</sequence>
<feature type="region of interest" description="Disordered" evidence="2">
    <location>
        <begin position="1"/>
        <end position="33"/>
    </location>
</feature>
<dbReference type="InterPro" id="IPR050593">
    <property type="entry name" value="LovG"/>
</dbReference>
<dbReference type="Pfam" id="PF03959">
    <property type="entry name" value="FSH1"/>
    <property type="match status" value="1"/>
</dbReference>
<dbReference type="PANTHER" id="PTHR48070">
    <property type="entry name" value="ESTERASE OVCA2"/>
    <property type="match status" value="1"/>
</dbReference>
<evidence type="ECO:0000313" key="5">
    <source>
        <dbReference type="Proteomes" id="UP000654075"/>
    </source>
</evidence>
<keyword evidence="1" id="KW-0378">Hydrolase</keyword>
<dbReference type="GO" id="GO:0005634">
    <property type="term" value="C:nucleus"/>
    <property type="evidence" value="ECO:0007669"/>
    <property type="project" value="TreeGrafter"/>
</dbReference>
<proteinExistence type="predicted"/>
<evidence type="ECO:0000256" key="1">
    <source>
        <dbReference type="ARBA" id="ARBA00022801"/>
    </source>
</evidence>
<dbReference type="SUPFAM" id="SSF53474">
    <property type="entry name" value="alpha/beta-Hydrolases"/>
    <property type="match status" value="1"/>
</dbReference>
<feature type="compositionally biased region" description="Acidic residues" evidence="2">
    <location>
        <begin position="1"/>
        <end position="14"/>
    </location>
</feature>
<dbReference type="EMBL" id="CAJNNV010025341">
    <property type="protein sequence ID" value="CAE8613976.1"/>
    <property type="molecule type" value="Genomic_DNA"/>
</dbReference>
<reference evidence="4" key="1">
    <citation type="submission" date="2021-02" db="EMBL/GenBank/DDBJ databases">
        <authorList>
            <person name="Dougan E. K."/>
            <person name="Rhodes N."/>
            <person name="Thang M."/>
            <person name="Chan C."/>
        </authorList>
    </citation>
    <scope>NUCLEOTIDE SEQUENCE</scope>
</reference>
<evidence type="ECO:0000313" key="4">
    <source>
        <dbReference type="EMBL" id="CAE8613976.1"/>
    </source>
</evidence>
<feature type="non-terminal residue" evidence="4">
    <location>
        <position position="230"/>
    </location>
</feature>
<dbReference type="Gene3D" id="3.40.50.1820">
    <property type="entry name" value="alpha/beta hydrolase"/>
    <property type="match status" value="1"/>
</dbReference>
<accession>A0A813FJQ3</accession>
<evidence type="ECO:0000259" key="3">
    <source>
        <dbReference type="Pfam" id="PF03959"/>
    </source>
</evidence>
<gene>
    <name evidence="4" type="ORF">PGLA1383_LOCUS31713</name>
</gene>
<dbReference type="GO" id="GO:0016787">
    <property type="term" value="F:hydrolase activity"/>
    <property type="evidence" value="ECO:0007669"/>
    <property type="project" value="UniProtKB-KW"/>
</dbReference>
<comment type="caution">
    <text evidence="4">The sequence shown here is derived from an EMBL/GenBank/DDBJ whole genome shotgun (WGS) entry which is preliminary data.</text>
</comment>
<name>A0A813FJQ3_POLGL</name>